<feature type="transmembrane region" description="Helical" evidence="12">
    <location>
        <begin position="144"/>
        <end position="162"/>
    </location>
</feature>
<evidence type="ECO:0000256" key="11">
    <source>
        <dbReference type="ARBA" id="ARBA00023225"/>
    </source>
</evidence>
<dbReference type="Pfam" id="PF01312">
    <property type="entry name" value="Bac_export_2"/>
    <property type="match status" value="1"/>
</dbReference>
<dbReference type="NCBIfam" id="TIGR00328">
    <property type="entry name" value="flhB"/>
    <property type="match status" value="1"/>
</dbReference>
<protein>
    <recommendedName>
        <fullName evidence="3 12">Flagellar biosynthetic protein FlhB</fullName>
    </recommendedName>
</protein>
<name>A0ABV1I3Z8_9FIRM</name>
<evidence type="ECO:0000256" key="3">
    <source>
        <dbReference type="ARBA" id="ARBA00021622"/>
    </source>
</evidence>
<reference evidence="14 15" key="1">
    <citation type="submission" date="2024-03" db="EMBL/GenBank/DDBJ databases">
        <title>Human intestinal bacterial collection.</title>
        <authorList>
            <person name="Pauvert C."/>
            <person name="Hitch T.C.A."/>
            <person name="Clavel T."/>
        </authorList>
    </citation>
    <scope>NUCLEOTIDE SEQUENCE [LARGE SCALE GENOMIC DNA]</scope>
    <source>
        <strain evidence="14 15">CLA-AA-H78B</strain>
    </source>
</reference>
<dbReference type="Gene3D" id="6.10.250.2080">
    <property type="match status" value="1"/>
</dbReference>
<dbReference type="PRINTS" id="PR00950">
    <property type="entry name" value="TYPE3IMSPROT"/>
</dbReference>
<dbReference type="InterPro" id="IPR006136">
    <property type="entry name" value="FlhB"/>
</dbReference>
<evidence type="ECO:0000313" key="15">
    <source>
        <dbReference type="Proteomes" id="UP001470288"/>
    </source>
</evidence>
<dbReference type="Proteomes" id="UP001470288">
    <property type="component" value="Unassembled WGS sequence"/>
</dbReference>
<keyword evidence="9 12" id="KW-1133">Transmembrane helix</keyword>
<keyword evidence="15" id="KW-1185">Reference proteome</keyword>
<gene>
    <name evidence="12 14" type="primary">flhB</name>
    <name evidence="14" type="ORF">WMO62_10975</name>
</gene>
<sequence length="354" mass="40052">MADDSKTEKATPKKRRDERKEGHVFSSKDVIVVVSLLGTFYGLQILFPTIYKTIRENLLYYLNNALSIEELSMAQLSAFGIDAMQVLAICILPLGFISITLAVVATGVQTKFIFTAKSAAFKLSNLSIIKGIKNLFSLRNLIELLKGILKITILCVVLYQALEADMRNIMRMMDMDIQVSSVYTLQLVMDMVVKIGLIFCAIAGFDYFYQRWDYEKKIRMSKQELKEEFKQTEGNPEIKGKIRNLQRSRARNRMMQAVPDADVIIRNPTHFAVALKYDIHKNNAPILVAKGQDLIALKIVEIAEKNGVTVIENRPLARGIYATTPLDGEIPAEYYGVVAEILVQVFRKNKKSLE</sequence>
<keyword evidence="5 12" id="KW-1003">Cell membrane</keyword>
<dbReference type="SUPFAM" id="SSF160544">
    <property type="entry name" value="EscU C-terminal domain-like"/>
    <property type="match status" value="1"/>
</dbReference>
<keyword evidence="4 12" id="KW-0813">Transport</keyword>
<evidence type="ECO:0000256" key="9">
    <source>
        <dbReference type="ARBA" id="ARBA00022989"/>
    </source>
</evidence>
<comment type="caution">
    <text evidence="14">The sequence shown here is derived from an EMBL/GenBank/DDBJ whole genome shotgun (WGS) entry which is preliminary data.</text>
</comment>
<evidence type="ECO:0000256" key="2">
    <source>
        <dbReference type="ARBA" id="ARBA00010690"/>
    </source>
</evidence>
<evidence type="ECO:0000256" key="10">
    <source>
        <dbReference type="ARBA" id="ARBA00023136"/>
    </source>
</evidence>
<evidence type="ECO:0000256" key="13">
    <source>
        <dbReference type="SAM" id="MobiDB-lite"/>
    </source>
</evidence>
<dbReference type="RefSeq" id="WP_349144656.1">
    <property type="nucleotide sequence ID" value="NZ_JBBMFC010000019.1"/>
</dbReference>
<keyword evidence="14" id="KW-0966">Cell projection</keyword>
<feature type="region of interest" description="Disordered" evidence="13">
    <location>
        <begin position="1"/>
        <end position="20"/>
    </location>
</feature>
<feature type="transmembrane region" description="Helical" evidence="12">
    <location>
        <begin position="30"/>
        <end position="51"/>
    </location>
</feature>
<keyword evidence="10 12" id="KW-0472">Membrane</keyword>
<feature type="compositionally biased region" description="Basic and acidic residues" evidence="13">
    <location>
        <begin position="1"/>
        <end position="11"/>
    </location>
</feature>
<comment type="function">
    <text evidence="12">Required for formation of the rod structure in the basal body of the flagellar apparatus. Together with FliI and FliH, may constitute the export apparatus of flagellin.</text>
</comment>
<evidence type="ECO:0000256" key="5">
    <source>
        <dbReference type="ARBA" id="ARBA00022475"/>
    </source>
</evidence>
<keyword evidence="6 12" id="KW-0812">Transmembrane</keyword>
<dbReference type="PANTHER" id="PTHR30531">
    <property type="entry name" value="FLAGELLAR BIOSYNTHETIC PROTEIN FLHB"/>
    <property type="match status" value="1"/>
</dbReference>
<dbReference type="InterPro" id="IPR006135">
    <property type="entry name" value="T3SS_substrate_exporter"/>
</dbReference>
<dbReference type="Gene3D" id="3.40.1690.10">
    <property type="entry name" value="secretion proteins EscU"/>
    <property type="match status" value="1"/>
</dbReference>
<keyword evidence="8 12" id="KW-0653">Protein transport</keyword>
<keyword evidence="14" id="KW-0969">Cilium</keyword>
<comment type="similarity">
    <text evidence="2 12">Belongs to the type III secretion exporter family.</text>
</comment>
<evidence type="ECO:0000256" key="4">
    <source>
        <dbReference type="ARBA" id="ARBA00022448"/>
    </source>
</evidence>
<keyword evidence="14" id="KW-0282">Flagellum</keyword>
<keyword evidence="11 12" id="KW-1006">Bacterial flagellum protein export</keyword>
<dbReference type="PANTHER" id="PTHR30531:SF12">
    <property type="entry name" value="FLAGELLAR BIOSYNTHETIC PROTEIN FLHB"/>
    <property type="match status" value="1"/>
</dbReference>
<dbReference type="InterPro" id="IPR029025">
    <property type="entry name" value="T3SS_substrate_exporter_C"/>
</dbReference>
<evidence type="ECO:0000256" key="1">
    <source>
        <dbReference type="ARBA" id="ARBA00004651"/>
    </source>
</evidence>
<evidence type="ECO:0000256" key="8">
    <source>
        <dbReference type="ARBA" id="ARBA00022927"/>
    </source>
</evidence>
<evidence type="ECO:0000256" key="12">
    <source>
        <dbReference type="RuleBase" id="RU364091"/>
    </source>
</evidence>
<proteinExistence type="inferred from homology"/>
<feature type="transmembrane region" description="Helical" evidence="12">
    <location>
        <begin position="86"/>
        <end position="108"/>
    </location>
</feature>
<evidence type="ECO:0000313" key="14">
    <source>
        <dbReference type="EMBL" id="MEQ2579344.1"/>
    </source>
</evidence>
<evidence type="ECO:0000256" key="6">
    <source>
        <dbReference type="ARBA" id="ARBA00022692"/>
    </source>
</evidence>
<accession>A0ABV1I3Z8</accession>
<comment type="subcellular location">
    <subcellularLocation>
        <location evidence="1">Cell membrane</location>
        <topology evidence="1">Multi-pass membrane protein</topology>
    </subcellularLocation>
</comment>
<organism evidence="14 15">
    <name type="scientific">Hominiventricola aquisgranensis</name>
    <dbReference type="NCBI Taxonomy" id="3133164"/>
    <lineage>
        <taxon>Bacteria</taxon>
        <taxon>Bacillati</taxon>
        <taxon>Bacillota</taxon>
        <taxon>Clostridia</taxon>
        <taxon>Lachnospirales</taxon>
        <taxon>Lachnospiraceae</taxon>
        <taxon>Hominiventricola</taxon>
    </lineage>
</organism>
<feature type="transmembrane region" description="Helical" evidence="12">
    <location>
        <begin position="182"/>
        <end position="209"/>
    </location>
</feature>
<evidence type="ECO:0000256" key="7">
    <source>
        <dbReference type="ARBA" id="ARBA00022795"/>
    </source>
</evidence>
<keyword evidence="7 12" id="KW-1005">Bacterial flagellum biogenesis</keyword>
<dbReference type="EMBL" id="JBBMFC010000019">
    <property type="protein sequence ID" value="MEQ2579344.1"/>
    <property type="molecule type" value="Genomic_DNA"/>
</dbReference>